<evidence type="ECO:0000313" key="3">
    <source>
        <dbReference type="Proteomes" id="UP000177480"/>
    </source>
</evidence>
<comment type="caution">
    <text evidence="2">The sequence shown here is derived from an EMBL/GenBank/DDBJ whole genome shotgun (WGS) entry which is preliminary data.</text>
</comment>
<dbReference type="STRING" id="1802114.A2719_00690"/>
<feature type="compositionally biased region" description="Basic and acidic residues" evidence="1">
    <location>
        <begin position="59"/>
        <end position="72"/>
    </location>
</feature>
<name>A0A1G2G025_9BACT</name>
<dbReference type="AlphaFoldDB" id="A0A1G2G025"/>
<dbReference type="EMBL" id="MHNK01000019">
    <property type="protein sequence ID" value="OGZ43200.1"/>
    <property type="molecule type" value="Genomic_DNA"/>
</dbReference>
<accession>A0A1G2G025</accession>
<protein>
    <recommendedName>
        <fullName evidence="4">30S ribosomal protein S21</fullName>
    </recommendedName>
</protein>
<organism evidence="2 3">
    <name type="scientific">Candidatus Ryanbacteria bacterium RIFCSPHIGHO2_01_FULL_45_22</name>
    <dbReference type="NCBI Taxonomy" id="1802114"/>
    <lineage>
        <taxon>Bacteria</taxon>
        <taxon>Candidatus Ryaniibacteriota</taxon>
    </lineage>
</organism>
<gene>
    <name evidence="2" type="ORF">A2719_00690</name>
</gene>
<evidence type="ECO:0000313" key="2">
    <source>
        <dbReference type="EMBL" id="OGZ43200.1"/>
    </source>
</evidence>
<evidence type="ECO:0000256" key="1">
    <source>
        <dbReference type="SAM" id="MobiDB-lite"/>
    </source>
</evidence>
<proteinExistence type="predicted"/>
<dbReference type="Proteomes" id="UP000177480">
    <property type="component" value="Unassembled WGS sequence"/>
</dbReference>
<feature type="region of interest" description="Disordered" evidence="1">
    <location>
        <begin position="47"/>
        <end position="72"/>
    </location>
</feature>
<reference evidence="2 3" key="1">
    <citation type="journal article" date="2016" name="Nat. Commun.">
        <title>Thousands of microbial genomes shed light on interconnected biogeochemical processes in an aquifer system.</title>
        <authorList>
            <person name="Anantharaman K."/>
            <person name="Brown C.T."/>
            <person name="Hug L.A."/>
            <person name="Sharon I."/>
            <person name="Castelle C.J."/>
            <person name="Probst A.J."/>
            <person name="Thomas B.C."/>
            <person name="Singh A."/>
            <person name="Wilkins M.J."/>
            <person name="Karaoz U."/>
            <person name="Brodie E.L."/>
            <person name="Williams K.H."/>
            <person name="Hubbard S.S."/>
            <person name="Banfield J.F."/>
        </authorList>
    </citation>
    <scope>NUCLEOTIDE SEQUENCE [LARGE SCALE GENOMIC DNA]</scope>
</reference>
<evidence type="ECO:0008006" key="4">
    <source>
        <dbReference type="Google" id="ProtNLM"/>
    </source>
</evidence>
<sequence length="72" mass="8586">MPLIVTKKQKESTGAFLRRFSRVVQQSGILMRVRAFRYRTRSASPRIEKKNAIHRMTRRKETDKLRKLGKIE</sequence>